<accession>A0ABX7NWJ5</accession>
<dbReference type="InterPro" id="IPR046450">
    <property type="entry name" value="PA_dom_sf"/>
</dbReference>
<dbReference type="InterPro" id="IPR027268">
    <property type="entry name" value="Peptidase_M4/M1_CTD_sf"/>
</dbReference>
<keyword evidence="7" id="KW-0378">Hydrolase</keyword>
<organism evidence="12 13">
    <name type="scientific">Pyxidicoccus parkwayensis</name>
    <dbReference type="NCBI Taxonomy" id="2813578"/>
    <lineage>
        <taxon>Bacteria</taxon>
        <taxon>Pseudomonadati</taxon>
        <taxon>Myxococcota</taxon>
        <taxon>Myxococcia</taxon>
        <taxon>Myxococcales</taxon>
        <taxon>Cystobacterineae</taxon>
        <taxon>Myxococcaceae</taxon>
        <taxon>Pyxidicoccus</taxon>
    </lineage>
</organism>
<evidence type="ECO:0000256" key="6">
    <source>
        <dbReference type="ARBA" id="ARBA00022723"/>
    </source>
</evidence>
<evidence type="ECO:0000256" key="7">
    <source>
        <dbReference type="ARBA" id="ARBA00022801"/>
    </source>
</evidence>
<dbReference type="SUPFAM" id="SSF55486">
    <property type="entry name" value="Metalloproteases ('zincins'), catalytic domain"/>
    <property type="match status" value="1"/>
</dbReference>
<evidence type="ECO:0000256" key="3">
    <source>
        <dbReference type="ARBA" id="ARBA00006006"/>
    </source>
</evidence>
<keyword evidence="8" id="KW-0862">Zinc</keyword>
<dbReference type="InterPro" id="IPR001842">
    <property type="entry name" value="Peptidase_M36"/>
</dbReference>
<evidence type="ECO:0000256" key="4">
    <source>
        <dbReference type="ARBA" id="ARBA00022525"/>
    </source>
</evidence>
<evidence type="ECO:0000259" key="11">
    <source>
        <dbReference type="Pfam" id="PF02225"/>
    </source>
</evidence>
<dbReference type="Gene3D" id="3.50.30.30">
    <property type="match status" value="1"/>
</dbReference>
<evidence type="ECO:0000256" key="9">
    <source>
        <dbReference type="ARBA" id="ARBA00023049"/>
    </source>
</evidence>
<dbReference type="PANTHER" id="PTHR33478:SF1">
    <property type="entry name" value="EXTRACELLULAR METALLOPROTEINASE MEP"/>
    <property type="match status" value="1"/>
</dbReference>
<keyword evidence="10" id="KW-0865">Zymogen</keyword>
<keyword evidence="9" id="KW-0482">Metalloprotease</keyword>
<feature type="domain" description="PA" evidence="11">
    <location>
        <begin position="519"/>
        <end position="594"/>
    </location>
</feature>
<dbReference type="Gene3D" id="2.60.40.10">
    <property type="entry name" value="Immunoglobulins"/>
    <property type="match status" value="1"/>
</dbReference>
<protein>
    <submittedName>
        <fullName evidence="12">Myxosortase-dependent M36 family metallopeptidase</fullName>
    </submittedName>
</protein>
<dbReference type="Gene3D" id="1.10.390.10">
    <property type="entry name" value="Neutral Protease Domain 2"/>
    <property type="match status" value="1"/>
</dbReference>
<comment type="similarity">
    <text evidence="3">Belongs to the peptidase M36 family.</text>
</comment>
<evidence type="ECO:0000256" key="5">
    <source>
        <dbReference type="ARBA" id="ARBA00022670"/>
    </source>
</evidence>
<dbReference type="InterPro" id="IPR050371">
    <property type="entry name" value="Fungal_virulence_M36"/>
</dbReference>
<keyword evidence="6" id="KW-0479">Metal-binding</keyword>
<sequence length="1338" mass="142950">MTTFVVAVVARPALAARELPTVDAFTRIPPSGNEPSARERAKGVDVVHEESRLGVPTFVWGVDAAQPGTKSLRPMPPEQAARAWLGQQAGLYRLGLTDAPHVPVRGIHRTRQGASIVTFGQEVEGIEVFRQSLKVLLDSDNKLIAMSGYLSPVASSPRFEKGAPAFTLEPREAIALAWRDLHGDPLPAVSLTPTGRVKGAYSDYALTPGPRRVVFSSPARVKKVFFPLPGALVPAYYVELDTTPVTETEGDMYSYVISAADGQVLFRHDLSAHQSFSYRVWADTQSPHIPYDGPQGNAATPHPTGLPDGYQAPFVSPNVLTLQNSPYSRNDPWLPMGATQTTGNNVDAYVDLVAPSGFGPGDLRGSLGPSGIFGDGYDLSLAPSVSDAQQMSSVAQIFFVTNFLHDWYYDSGFDEAAGNAQTDNYGRGGLDGDYLRAEGQDYVGRNNANMSTPSDGQRPRMQMFVYDTRGVRVMEVSNEHPMSGRWTTGVAAFGPQQFNVTAAAVFANDGVASPFGTVADACEPLVNAAAVSGKIVLADDGACLATVKAANAQAAGAFGLVIIPRALEEPLFPVLGRAPSVTIPVVSVSEPIGASFRDSLPASLTLIREGADRDGTLDNTIIAHEWMHYMSNRLIGDANGLSNNQGRSMGEGWGDFAGLLMVVREGDDLVPSNANFGGVYARGAYVNSGGQNQGPNQGYYWGSRRYPYTTDLSKNPLTLRYTQNGLPLPANIPVGFGRTGVSNSEVHNSGEVWAVTLWECYAALLRDKQRLTFAQAQQRMKDYLVASMKLTPNAPTFLEARDAVLAAAYAADPADYVLFAQAFAKRGFGTRAVAAPRESTDHIGVVESFVTGKDVALASVEVVEQTGTTDSCDDDGLLDTGETVRLRLTLRNSGIGRLTQTSVTLSSDSPDLSFPLGTTVAIPATDPLQLATVEVPVHLSGPATPGVVTLTLAYRDAEQTVSGDQTETLKLRVNTDELPGTSAVETVDAVSHPWTLVQQPSTDLAPWTRQHDAANLDWYFHGPDNIYDSDTLLVSPPLNVVPSGSFRFSFQHRYLLEEGYDGAVIELSDDDGLTWRDLGQFMSPSYTTYIATGGSNPIEDRLAFSGQSQGYPAFTQVVVDLGNLYAGKTVRIRFRIGSDVSVGARGWDVNDLQFEGLTNTPFTTLVPHRVQCVNNQAPVANAGPAQSRYEGLIVQLAGSGTDREGAALTYAWLQTAGPAVGLANSNTPRPYFRAPQVNKDTDLTFQLRVNDGVSWSAPSTVTVRVRNLPGSLAAKQDAPSFELGAEDAVSGPVTASAPGWGCSSGPEGSVPGAAVMLLAALGFAMRRPRARAVTPSKH</sequence>
<dbReference type="SUPFAM" id="SSF52025">
    <property type="entry name" value="PA domain"/>
    <property type="match status" value="1"/>
</dbReference>
<dbReference type="InterPro" id="IPR003137">
    <property type="entry name" value="PA_domain"/>
</dbReference>
<dbReference type="Gene3D" id="3.10.170.10">
    <property type="match status" value="2"/>
</dbReference>
<evidence type="ECO:0000313" key="12">
    <source>
        <dbReference type="EMBL" id="QSQ23295.1"/>
    </source>
</evidence>
<dbReference type="EMBL" id="CP071090">
    <property type="protein sequence ID" value="QSQ23295.1"/>
    <property type="molecule type" value="Genomic_DNA"/>
</dbReference>
<dbReference type="NCBIfam" id="NF038112">
    <property type="entry name" value="myxo_dep_M36"/>
    <property type="match status" value="1"/>
</dbReference>
<name>A0ABX7NWJ5_9BACT</name>
<dbReference type="Proteomes" id="UP000662747">
    <property type="component" value="Chromosome"/>
</dbReference>
<comment type="subcellular location">
    <subcellularLocation>
        <location evidence="2">Secreted</location>
    </subcellularLocation>
</comment>
<dbReference type="Pfam" id="PF02128">
    <property type="entry name" value="Peptidase_M36"/>
    <property type="match status" value="1"/>
</dbReference>
<keyword evidence="4" id="KW-0964">Secreted</keyword>
<dbReference type="Pfam" id="PF22352">
    <property type="entry name" value="K319L-like_PKD"/>
    <property type="match status" value="1"/>
</dbReference>
<dbReference type="InterPro" id="IPR013783">
    <property type="entry name" value="Ig-like_fold"/>
</dbReference>
<evidence type="ECO:0000256" key="2">
    <source>
        <dbReference type="ARBA" id="ARBA00004613"/>
    </source>
</evidence>
<comment type="cofactor">
    <cofactor evidence="1">
        <name>Zn(2+)</name>
        <dbReference type="ChEBI" id="CHEBI:29105"/>
    </cofactor>
</comment>
<dbReference type="PANTHER" id="PTHR33478">
    <property type="entry name" value="EXTRACELLULAR METALLOPROTEINASE MEP"/>
    <property type="match status" value="1"/>
</dbReference>
<keyword evidence="13" id="KW-1185">Reference proteome</keyword>
<evidence type="ECO:0000313" key="13">
    <source>
        <dbReference type="Proteomes" id="UP000662747"/>
    </source>
</evidence>
<proteinExistence type="inferred from homology"/>
<dbReference type="Gene3D" id="2.60.120.260">
    <property type="entry name" value="Galactose-binding domain-like"/>
    <property type="match status" value="1"/>
</dbReference>
<evidence type="ECO:0000256" key="1">
    <source>
        <dbReference type="ARBA" id="ARBA00001947"/>
    </source>
</evidence>
<gene>
    <name evidence="12" type="ORF">JY651_50890</name>
</gene>
<keyword evidence="5" id="KW-0645">Protease</keyword>
<evidence type="ECO:0000256" key="8">
    <source>
        <dbReference type="ARBA" id="ARBA00022833"/>
    </source>
</evidence>
<reference evidence="12 13" key="1">
    <citation type="submission" date="2021-02" db="EMBL/GenBank/DDBJ databases">
        <title>De Novo genome assembly of isolated myxobacteria.</title>
        <authorList>
            <person name="Stevens D.C."/>
        </authorList>
    </citation>
    <scope>NUCLEOTIDE SEQUENCE [LARGE SCALE GENOMIC DNA]</scope>
    <source>
        <strain evidence="13">SCPEA02</strain>
    </source>
</reference>
<dbReference type="Pfam" id="PF02225">
    <property type="entry name" value="PA"/>
    <property type="match status" value="1"/>
</dbReference>
<evidence type="ECO:0000256" key="10">
    <source>
        <dbReference type="ARBA" id="ARBA00023145"/>
    </source>
</evidence>